<feature type="region of interest" description="Disordered" evidence="1">
    <location>
        <begin position="176"/>
        <end position="195"/>
    </location>
</feature>
<dbReference type="PANTHER" id="PTHR43441:SF2">
    <property type="entry name" value="FAMILY ACETYLTRANSFERASE, PUTATIVE (AFU_ORTHOLOGUE AFUA_7G00850)-RELATED"/>
    <property type="match status" value="1"/>
</dbReference>
<sequence length="195" mass="21365">MTAFLRRWHRDDAAALAEIYARADEDLLNNIPDDPSLTGAQAWLEGIRTAEADGSTVALAIVRGDQTPVGNVMATAIDRRHSTAWISYWLDSNACGQGLAAAGLRSIVDHLHDELDVYRLEVGYRVNNPASAAVAESAGFIVEGRQRERLRYDGVRYDTEECARLVGDPRSLRRRLPILASETASPDDDGGSESR</sequence>
<accession>A0A1H1WI83</accession>
<keyword evidence="4" id="KW-1185">Reference proteome</keyword>
<dbReference type="EMBL" id="LT629739">
    <property type="protein sequence ID" value="SDS95996.1"/>
    <property type="molecule type" value="Genomic_DNA"/>
</dbReference>
<dbReference type="GO" id="GO:1990189">
    <property type="term" value="F:protein N-terminal-serine acetyltransferase activity"/>
    <property type="evidence" value="ECO:0007669"/>
    <property type="project" value="TreeGrafter"/>
</dbReference>
<reference evidence="3" key="1">
    <citation type="submission" date="2016-10" db="EMBL/GenBank/DDBJ databases">
        <authorList>
            <person name="Varghese N."/>
            <person name="Submissions S."/>
        </authorList>
    </citation>
    <scope>NUCLEOTIDE SEQUENCE [LARGE SCALE GENOMIC DNA]</scope>
    <source>
        <strain evidence="3">DSM 22082</strain>
    </source>
</reference>
<name>A0A1H1WI83_BRESA</name>
<organism evidence="3 4">
    <name type="scientific">Brevibacterium sandarakinum</name>
    <dbReference type="NCBI Taxonomy" id="629680"/>
    <lineage>
        <taxon>Bacteria</taxon>
        <taxon>Bacillati</taxon>
        <taxon>Actinomycetota</taxon>
        <taxon>Actinomycetes</taxon>
        <taxon>Micrococcales</taxon>
        <taxon>Brevibacteriaceae</taxon>
        <taxon>Brevibacterium</taxon>
    </lineage>
</organism>
<evidence type="ECO:0000313" key="4">
    <source>
        <dbReference type="Proteomes" id="UP000199700"/>
    </source>
</evidence>
<dbReference type="OrthoDB" id="2061990at2"/>
<evidence type="ECO:0000313" key="3">
    <source>
        <dbReference type="EMBL" id="SDS95996.1"/>
    </source>
</evidence>
<dbReference type="Proteomes" id="UP000199700">
    <property type="component" value="Chromosome"/>
</dbReference>
<feature type="compositionally biased region" description="Acidic residues" evidence="1">
    <location>
        <begin position="185"/>
        <end position="195"/>
    </location>
</feature>
<dbReference type="PANTHER" id="PTHR43441">
    <property type="entry name" value="RIBOSOMAL-PROTEIN-SERINE ACETYLTRANSFERASE"/>
    <property type="match status" value="1"/>
</dbReference>
<dbReference type="PROSITE" id="PS51186">
    <property type="entry name" value="GNAT"/>
    <property type="match status" value="1"/>
</dbReference>
<evidence type="ECO:0000256" key="1">
    <source>
        <dbReference type="SAM" id="MobiDB-lite"/>
    </source>
</evidence>
<dbReference type="Gene3D" id="3.40.630.30">
    <property type="match status" value="1"/>
</dbReference>
<dbReference type="SUPFAM" id="SSF55729">
    <property type="entry name" value="Acyl-CoA N-acyltransferases (Nat)"/>
    <property type="match status" value="1"/>
</dbReference>
<gene>
    <name evidence="3" type="ORF">SAMN04489751_3352</name>
</gene>
<dbReference type="GO" id="GO:0005737">
    <property type="term" value="C:cytoplasm"/>
    <property type="evidence" value="ECO:0007669"/>
    <property type="project" value="TreeGrafter"/>
</dbReference>
<proteinExistence type="predicted"/>
<protein>
    <submittedName>
        <fullName evidence="3">Protein N-acetyltransferase, RimJ/RimL family</fullName>
    </submittedName>
</protein>
<feature type="domain" description="N-acetyltransferase" evidence="2">
    <location>
        <begin position="3"/>
        <end position="158"/>
    </location>
</feature>
<dbReference type="InterPro" id="IPR051908">
    <property type="entry name" value="Ribosomal_N-acetyltransferase"/>
</dbReference>
<dbReference type="STRING" id="629680.SAMN04489751_3352"/>
<dbReference type="InterPro" id="IPR000182">
    <property type="entry name" value="GNAT_dom"/>
</dbReference>
<dbReference type="InterPro" id="IPR016181">
    <property type="entry name" value="Acyl_CoA_acyltransferase"/>
</dbReference>
<dbReference type="Pfam" id="PF13302">
    <property type="entry name" value="Acetyltransf_3"/>
    <property type="match status" value="1"/>
</dbReference>
<dbReference type="AlphaFoldDB" id="A0A1H1WI83"/>
<dbReference type="GO" id="GO:0008999">
    <property type="term" value="F:protein-N-terminal-alanine acetyltransferase activity"/>
    <property type="evidence" value="ECO:0007669"/>
    <property type="project" value="TreeGrafter"/>
</dbReference>
<evidence type="ECO:0000259" key="2">
    <source>
        <dbReference type="PROSITE" id="PS51186"/>
    </source>
</evidence>
<dbReference type="RefSeq" id="WP_092107350.1">
    <property type="nucleotide sequence ID" value="NZ_LT629739.1"/>
</dbReference>